<feature type="transmembrane region" description="Helical" evidence="6">
    <location>
        <begin position="26"/>
        <end position="47"/>
    </location>
</feature>
<sequence>MPSETSPASDLPESDAAPRRRRATALAALLLPGAVFAIVLAALLTGLSSDELTAALGLPDPGAMVEFGLPVVRVVAELGAMVCIGSLLFAAFLVPPQATGMLAADGYAAARTAGIAGLFWAVGSILLVPLQVAEALGRPVSEVLDLESMMNLVPRLEQSGAWALTALLALVVAVMCRLVLTWRWTVAVFALALAALLPVVMTGHSATGGAHDVATNSLLFHLFAACLWIGGLIALLAHGIRRGSHLALATTRFSRIALVCWIVMACSGTINGLVRVSVGDLFTTLYGQLLLIKIFALIALGVVGYFQRERSVASVVATGSGRALVRLASVEVLLMLGTLGVSVALGRTPPPGELNPTELSRTELALGYNLDGPPSLGALALDWRFDLIFGTAAIVLAVLYLLGVRRLARRGDTWQRGRTIAWLAGCATLLIATSSGIGRYAPAMFSVHMGAHMLLAMLVPILLALGGPITLALRALPVAGRNAPPGPREWILAAMHSRVTRILTHPAVAFTLFVGSFYVLYFSGLFDAALEEHWAHIAMNAHFVITGYLFYWLVIGVDPAPRTIPPLGKLGLLFASMPFHAFFGIALMSSTTVIGSDFYRNLALPWATDLLEDQRLGGGLSWASGEIPVLVVLIALLVQWARSENRTARREDRRADTDGDADRAAYNEMLKKLSERP</sequence>
<evidence type="ECO:0000256" key="2">
    <source>
        <dbReference type="ARBA" id="ARBA00022475"/>
    </source>
</evidence>
<keyword evidence="2" id="KW-1003">Cell membrane</keyword>
<feature type="transmembrane region" description="Helical" evidence="6">
    <location>
        <begin position="256"/>
        <end position="274"/>
    </location>
</feature>
<dbReference type="GO" id="GO:0005886">
    <property type="term" value="C:plasma membrane"/>
    <property type="evidence" value="ECO:0007669"/>
    <property type="project" value="UniProtKB-SubCell"/>
</dbReference>
<dbReference type="KEGG" id="ahm:TL08_07820"/>
<dbReference type="AlphaFoldDB" id="A0AAC9HNC1"/>
<feature type="transmembrane region" description="Helical" evidence="6">
    <location>
        <begin position="327"/>
        <end position="346"/>
    </location>
</feature>
<dbReference type="InterPro" id="IPR008457">
    <property type="entry name" value="Cu-R_CopD_dom"/>
</dbReference>
<feature type="transmembrane region" description="Helical" evidence="6">
    <location>
        <begin position="567"/>
        <end position="588"/>
    </location>
</feature>
<feature type="transmembrane region" description="Helical" evidence="6">
    <location>
        <begin position="502"/>
        <end position="522"/>
    </location>
</feature>
<evidence type="ECO:0000313" key="8">
    <source>
        <dbReference type="EMBL" id="AOS62381.1"/>
    </source>
</evidence>
<accession>A0AAC9HNC1</accession>
<reference evidence="9" key="1">
    <citation type="submission" date="2016-03" db="EMBL/GenBank/DDBJ databases">
        <title>Complete genome sequence of the type strain Actinoalloteichus hymeniacidonis DSM 45092.</title>
        <authorList>
            <person name="Schaffert L."/>
            <person name="Albersmeier A."/>
            <person name="Winkler A."/>
            <person name="Kalinowski J."/>
            <person name="Zotchev S."/>
            <person name="Ruckert C."/>
        </authorList>
    </citation>
    <scope>NUCLEOTIDE SEQUENCE [LARGE SCALE GENOMIC DNA]</scope>
    <source>
        <strain evidence="9">HPA177(T) (DSM 45092(T))</strain>
    </source>
</reference>
<comment type="subcellular location">
    <subcellularLocation>
        <location evidence="1">Cell membrane</location>
        <topology evidence="1">Multi-pass membrane protein</topology>
    </subcellularLocation>
</comment>
<evidence type="ECO:0000256" key="1">
    <source>
        <dbReference type="ARBA" id="ARBA00004651"/>
    </source>
</evidence>
<feature type="transmembrane region" description="Helical" evidence="6">
    <location>
        <begin position="67"/>
        <end position="94"/>
    </location>
</feature>
<evidence type="ECO:0000259" key="7">
    <source>
        <dbReference type="Pfam" id="PF05425"/>
    </source>
</evidence>
<dbReference type="Pfam" id="PF09678">
    <property type="entry name" value="Caa3_CtaG"/>
    <property type="match status" value="1"/>
</dbReference>
<feature type="transmembrane region" description="Helical" evidence="6">
    <location>
        <begin position="534"/>
        <end position="555"/>
    </location>
</feature>
<evidence type="ECO:0000256" key="6">
    <source>
        <dbReference type="SAM" id="Phobius"/>
    </source>
</evidence>
<dbReference type="RefSeq" id="WP_069847740.1">
    <property type="nucleotide sequence ID" value="NZ_CP014859.1"/>
</dbReference>
<feature type="transmembrane region" description="Helical" evidence="6">
    <location>
        <begin position="218"/>
        <end position="236"/>
    </location>
</feature>
<keyword evidence="3 6" id="KW-0812">Transmembrane</keyword>
<dbReference type="PANTHER" id="PTHR34820:SF4">
    <property type="entry name" value="INNER MEMBRANE PROTEIN YEBZ"/>
    <property type="match status" value="1"/>
</dbReference>
<dbReference type="EMBL" id="CP014859">
    <property type="protein sequence ID" value="AOS62381.1"/>
    <property type="molecule type" value="Genomic_DNA"/>
</dbReference>
<dbReference type="InterPro" id="IPR019108">
    <property type="entry name" value="Caa3_assmbl_CtaG-rel"/>
</dbReference>
<dbReference type="GO" id="GO:0006825">
    <property type="term" value="P:copper ion transport"/>
    <property type="evidence" value="ECO:0007669"/>
    <property type="project" value="InterPro"/>
</dbReference>
<dbReference type="PANTHER" id="PTHR34820">
    <property type="entry name" value="INNER MEMBRANE PROTEIN YEBZ"/>
    <property type="match status" value="1"/>
</dbReference>
<dbReference type="Pfam" id="PF05425">
    <property type="entry name" value="CopD"/>
    <property type="match status" value="1"/>
</dbReference>
<feature type="transmembrane region" description="Helical" evidence="6">
    <location>
        <begin position="420"/>
        <end position="441"/>
    </location>
</feature>
<gene>
    <name evidence="8" type="ORF">TL08_07820</name>
</gene>
<feature type="transmembrane region" description="Helical" evidence="6">
    <location>
        <begin position="187"/>
        <end position="206"/>
    </location>
</feature>
<feature type="transmembrane region" description="Helical" evidence="6">
    <location>
        <begin position="453"/>
        <end position="473"/>
    </location>
</feature>
<feature type="transmembrane region" description="Helical" evidence="6">
    <location>
        <begin position="159"/>
        <end position="180"/>
    </location>
</feature>
<organism evidence="8 9">
    <name type="scientific">Actinoalloteichus hymeniacidonis</name>
    <dbReference type="NCBI Taxonomy" id="340345"/>
    <lineage>
        <taxon>Bacteria</taxon>
        <taxon>Bacillati</taxon>
        <taxon>Actinomycetota</taxon>
        <taxon>Actinomycetes</taxon>
        <taxon>Pseudonocardiales</taxon>
        <taxon>Pseudonocardiaceae</taxon>
        <taxon>Actinoalloteichus</taxon>
    </lineage>
</organism>
<feature type="transmembrane region" description="Helical" evidence="6">
    <location>
        <begin position="620"/>
        <end position="641"/>
    </location>
</feature>
<feature type="transmembrane region" description="Helical" evidence="6">
    <location>
        <begin position="286"/>
        <end position="306"/>
    </location>
</feature>
<proteinExistence type="predicted"/>
<evidence type="ECO:0000313" key="9">
    <source>
        <dbReference type="Proteomes" id="UP000095210"/>
    </source>
</evidence>
<feature type="domain" description="Copper resistance protein D" evidence="7">
    <location>
        <begin position="249"/>
        <end position="345"/>
    </location>
</feature>
<keyword evidence="5 6" id="KW-0472">Membrane</keyword>
<evidence type="ECO:0000256" key="3">
    <source>
        <dbReference type="ARBA" id="ARBA00022692"/>
    </source>
</evidence>
<evidence type="ECO:0000256" key="4">
    <source>
        <dbReference type="ARBA" id="ARBA00022989"/>
    </source>
</evidence>
<evidence type="ECO:0000256" key="5">
    <source>
        <dbReference type="ARBA" id="ARBA00023136"/>
    </source>
</evidence>
<feature type="transmembrane region" description="Helical" evidence="6">
    <location>
        <begin position="106"/>
        <end position="128"/>
    </location>
</feature>
<keyword evidence="9" id="KW-1185">Reference proteome</keyword>
<dbReference type="Proteomes" id="UP000095210">
    <property type="component" value="Chromosome"/>
</dbReference>
<keyword evidence="4 6" id="KW-1133">Transmembrane helix</keyword>
<feature type="transmembrane region" description="Helical" evidence="6">
    <location>
        <begin position="387"/>
        <end position="408"/>
    </location>
</feature>
<name>A0AAC9HNC1_9PSEU</name>
<dbReference type="InterPro" id="IPR032694">
    <property type="entry name" value="CopC/D"/>
</dbReference>
<protein>
    <submittedName>
        <fullName evidence="8">Membrane protein</fullName>
    </submittedName>
</protein>